<keyword evidence="2" id="KW-1185">Reference proteome</keyword>
<name>A0A1G1SX44_9BACT</name>
<proteinExistence type="predicted"/>
<dbReference type="AlphaFoldDB" id="A0A1G1SX44"/>
<gene>
    <name evidence="1" type="ORF">BEN48_17260</name>
</gene>
<organism evidence="1 2">
    <name type="scientific">Hymenobacter glacialis</name>
    <dbReference type="NCBI Taxonomy" id="1908236"/>
    <lineage>
        <taxon>Bacteria</taxon>
        <taxon>Pseudomonadati</taxon>
        <taxon>Bacteroidota</taxon>
        <taxon>Cytophagia</taxon>
        <taxon>Cytophagales</taxon>
        <taxon>Hymenobacteraceae</taxon>
        <taxon>Hymenobacter</taxon>
    </lineage>
</organism>
<comment type="caution">
    <text evidence="1">The sequence shown here is derived from an EMBL/GenBank/DDBJ whole genome shotgun (WGS) entry which is preliminary data.</text>
</comment>
<dbReference type="Proteomes" id="UP000177791">
    <property type="component" value="Unassembled WGS sequence"/>
</dbReference>
<dbReference type="EMBL" id="MDZC01000087">
    <property type="protein sequence ID" value="OGX83197.1"/>
    <property type="molecule type" value="Genomic_DNA"/>
</dbReference>
<evidence type="ECO:0000313" key="2">
    <source>
        <dbReference type="Proteomes" id="UP000177791"/>
    </source>
</evidence>
<sequence length="412" mass="44915">MTTDCLPSPAPGTPDRHFATEDHPGVGSVAVSAAAARLGVPDFYGAASEFSVFDAEPDWTDGRYRVYAAHNEADCIRYGQGKRYDFCISRRHHNYYLDYQARKQASYYFIYDDARSPLDKTHITVVAARPDGTFEFTYANNAEDYDTRRLRNDLDLFLETKPGLEQAKDLFTCQPLTPEEATNLLAAQAASSGAGDFEALTPAQQLLFVRLRTTLTDAQYKGASSELRDAYISRAHLLTDQQAACSTEAQRRRAAALFRLYNAEEWSHTAEWLQRYPPPTPAMVAAHYIPQWPASAAAPVAGRRPVAETFSVPATEDGAVEAGHVISGPHGSLCLTKLQRAVAANTPTLFPVQELAPDSTGAASGSVIIARVDQGYVVLTGSTELLQAQMAGDADIVVRLATRANLAYARVS</sequence>
<evidence type="ECO:0000313" key="1">
    <source>
        <dbReference type="EMBL" id="OGX83197.1"/>
    </source>
</evidence>
<dbReference type="RefSeq" id="WP_070735478.1">
    <property type="nucleotide sequence ID" value="NZ_MDZC01000087.1"/>
</dbReference>
<accession>A0A1G1SX44</accession>
<reference evidence="1 2" key="1">
    <citation type="submission" date="2016-08" db="EMBL/GenBank/DDBJ databases">
        <title>Hymenobacter coccineus sp. nov., Hymenobacter lapidarius sp. nov. and Hymenobacter glacialis sp. nov., isolated from Antarctic soil.</title>
        <authorList>
            <person name="Sedlacek I."/>
            <person name="Kralova S."/>
            <person name="Kyrova K."/>
            <person name="Maslanova I."/>
            <person name="Stankova E."/>
            <person name="Vrbovska V."/>
            <person name="Nemec M."/>
            <person name="Bartak M."/>
            <person name="Svec P."/>
            <person name="Busse H.-J."/>
            <person name="Pantucek R."/>
        </authorList>
    </citation>
    <scope>NUCLEOTIDE SEQUENCE [LARGE SCALE GENOMIC DNA]</scope>
    <source>
        <strain evidence="1 2">CCM 8648</strain>
    </source>
</reference>
<dbReference type="OrthoDB" id="9823887at2"/>
<protein>
    <submittedName>
        <fullName evidence="1">Uncharacterized protein</fullName>
    </submittedName>
</protein>